<dbReference type="PRINTS" id="PR00035">
    <property type="entry name" value="HTHGNTR"/>
</dbReference>
<protein>
    <submittedName>
        <fullName evidence="5">FadR family transcriptional regulator</fullName>
    </submittedName>
</protein>
<dbReference type="Proteomes" id="UP000619033">
    <property type="component" value="Unassembled WGS sequence"/>
</dbReference>
<dbReference type="InterPro" id="IPR036390">
    <property type="entry name" value="WH_DNA-bd_sf"/>
</dbReference>
<dbReference type="InterPro" id="IPR008920">
    <property type="entry name" value="TF_FadR/GntR_C"/>
</dbReference>
<evidence type="ECO:0000256" key="1">
    <source>
        <dbReference type="ARBA" id="ARBA00023015"/>
    </source>
</evidence>
<dbReference type="SUPFAM" id="SSF46785">
    <property type="entry name" value="Winged helix' DNA-binding domain"/>
    <property type="match status" value="1"/>
</dbReference>
<reference evidence="5" key="1">
    <citation type="submission" date="2021-01" db="EMBL/GenBank/DDBJ databases">
        <title>Genome seq and assembly of Tabrizicola sp. KVB23.</title>
        <authorList>
            <person name="Chhetri G."/>
        </authorList>
    </citation>
    <scope>NUCLEOTIDE SEQUENCE</scope>
    <source>
        <strain evidence="5">KVB23</strain>
    </source>
</reference>
<dbReference type="InterPro" id="IPR036388">
    <property type="entry name" value="WH-like_DNA-bd_sf"/>
</dbReference>
<evidence type="ECO:0000256" key="3">
    <source>
        <dbReference type="ARBA" id="ARBA00023163"/>
    </source>
</evidence>
<keyword evidence="2" id="KW-0238">DNA-binding</keyword>
<feature type="domain" description="HTH gntR-type" evidence="4">
    <location>
        <begin position="1"/>
        <end position="68"/>
    </location>
</feature>
<dbReference type="PANTHER" id="PTHR43537:SF5">
    <property type="entry name" value="UXU OPERON TRANSCRIPTIONAL REGULATOR"/>
    <property type="match status" value="1"/>
</dbReference>
<evidence type="ECO:0000259" key="4">
    <source>
        <dbReference type="PROSITE" id="PS50949"/>
    </source>
</evidence>
<sequence length="219" mass="24508">MSRILEELRTQFDASESEILADGRLLPERELMEVLGVGRSTLRQALEILEGEGLIVRRQGHGTFLRQAAPTTPAITADLSVRTSPAEILEVRAGLEPILARLAAMRATPMMIRRMQQFNQNGADAKSGRDFEKWDGLLHYEIVRASNNELYLAFFEQLNAVRMEQGWARLKDSTFSPEVHARLVSEHSRIVDAIAQRDADRAADAMAQHIRGVTSVFGL</sequence>
<dbReference type="SMART" id="SM00895">
    <property type="entry name" value="FCD"/>
    <property type="match status" value="1"/>
</dbReference>
<comment type="caution">
    <text evidence="5">The sequence shown here is derived from an EMBL/GenBank/DDBJ whole genome shotgun (WGS) entry which is preliminary data.</text>
</comment>
<organism evidence="5 6">
    <name type="scientific">Fuscibacter oryzae</name>
    <dbReference type="NCBI Taxonomy" id="2803939"/>
    <lineage>
        <taxon>Bacteria</taxon>
        <taxon>Pseudomonadati</taxon>
        <taxon>Pseudomonadota</taxon>
        <taxon>Alphaproteobacteria</taxon>
        <taxon>Rhodobacterales</taxon>
        <taxon>Paracoccaceae</taxon>
        <taxon>Fuscibacter</taxon>
    </lineage>
</organism>
<dbReference type="Gene3D" id="1.10.10.10">
    <property type="entry name" value="Winged helix-like DNA-binding domain superfamily/Winged helix DNA-binding domain"/>
    <property type="match status" value="1"/>
</dbReference>
<dbReference type="PROSITE" id="PS50949">
    <property type="entry name" value="HTH_GNTR"/>
    <property type="match status" value="1"/>
</dbReference>
<dbReference type="InterPro" id="IPR011711">
    <property type="entry name" value="GntR_C"/>
</dbReference>
<accession>A0A8J7MUR9</accession>
<dbReference type="Pfam" id="PF00392">
    <property type="entry name" value="GntR"/>
    <property type="match status" value="1"/>
</dbReference>
<evidence type="ECO:0000256" key="2">
    <source>
        <dbReference type="ARBA" id="ARBA00023125"/>
    </source>
</evidence>
<dbReference type="PANTHER" id="PTHR43537">
    <property type="entry name" value="TRANSCRIPTIONAL REGULATOR, GNTR FAMILY"/>
    <property type="match status" value="1"/>
</dbReference>
<keyword evidence="1" id="KW-0805">Transcription regulation</keyword>
<dbReference type="InterPro" id="IPR000524">
    <property type="entry name" value="Tscrpt_reg_HTH_GntR"/>
</dbReference>
<dbReference type="GO" id="GO:0003700">
    <property type="term" value="F:DNA-binding transcription factor activity"/>
    <property type="evidence" value="ECO:0007669"/>
    <property type="project" value="InterPro"/>
</dbReference>
<evidence type="ECO:0000313" key="6">
    <source>
        <dbReference type="Proteomes" id="UP000619033"/>
    </source>
</evidence>
<dbReference type="GO" id="GO:0003677">
    <property type="term" value="F:DNA binding"/>
    <property type="evidence" value="ECO:0007669"/>
    <property type="project" value="UniProtKB-KW"/>
</dbReference>
<name>A0A8J7MUR9_9RHOB</name>
<dbReference type="Pfam" id="PF07729">
    <property type="entry name" value="FCD"/>
    <property type="match status" value="1"/>
</dbReference>
<evidence type="ECO:0000313" key="5">
    <source>
        <dbReference type="EMBL" id="MBL4929425.1"/>
    </source>
</evidence>
<gene>
    <name evidence="5" type="ORF">JI744_15060</name>
</gene>
<dbReference type="AlphaFoldDB" id="A0A8J7MUR9"/>
<proteinExistence type="predicted"/>
<keyword evidence="3" id="KW-0804">Transcription</keyword>
<dbReference type="EMBL" id="JAESVP010000008">
    <property type="protein sequence ID" value="MBL4929425.1"/>
    <property type="molecule type" value="Genomic_DNA"/>
</dbReference>
<dbReference type="SUPFAM" id="SSF48008">
    <property type="entry name" value="GntR ligand-binding domain-like"/>
    <property type="match status" value="1"/>
</dbReference>
<dbReference type="SMART" id="SM00345">
    <property type="entry name" value="HTH_GNTR"/>
    <property type="match status" value="1"/>
</dbReference>
<dbReference type="CDD" id="cd07377">
    <property type="entry name" value="WHTH_GntR"/>
    <property type="match status" value="1"/>
</dbReference>
<dbReference type="Gene3D" id="1.20.120.530">
    <property type="entry name" value="GntR ligand-binding domain-like"/>
    <property type="match status" value="1"/>
</dbReference>
<keyword evidence="6" id="KW-1185">Reference proteome</keyword>